<comment type="caution">
    <text evidence="1">The sequence shown here is derived from an EMBL/GenBank/DDBJ whole genome shotgun (WGS) entry which is preliminary data.</text>
</comment>
<name>A0A0G0WPD8_9BACT</name>
<evidence type="ECO:0000313" key="2">
    <source>
        <dbReference type="Proteomes" id="UP000034854"/>
    </source>
</evidence>
<sequence>MRYNYIHWRGVIIGSRPAWKAGVPETGLGVRVPSSPQRKKSRSDFNAAVAFKLRSNLLRDAGIPFNVTDVFYVLLCLYTPKSKR</sequence>
<evidence type="ECO:0000313" key="1">
    <source>
        <dbReference type="EMBL" id="KKR86355.1"/>
    </source>
</evidence>
<dbReference type="Proteomes" id="UP000034854">
    <property type="component" value="Unassembled WGS sequence"/>
</dbReference>
<reference evidence="1 2" key="1">
    <citation type="journal article" date="2015" name="Nature">
        <title>rRNA introns, odd ribosomes, and small enigmatic genomes across a large radiation of phyla.</title>
        <authorList>
            <person name="Brown C.T."/>
            <person name="Hug L.A."/>
            <person name="Thomas B.C."/>
            <person name="Sharon I."/>
            <person name="Castelle C.J."/>
            <person name="Singh A."/>
            <person name="Wilkins M.J."/>
            <person name="Williams K.H."/>
            <person name="Banfield J.F."/>
        </authorList>
    </citation>
    <scope>NUCLEOTIDE SEQUENCE [LARGE SCALE GENOMIC DNA]</scope>
</reference>
<organism evidence="1 2">
    <name type="scientific">Candidatus Curtissbacteria bacterium GW2011_GWA1_41_11</name>
    <dbReference type="NCBI Taxonomy" id="1618409"/>
    <lineage>
        <taxon>Bacteria</taxon>
        <taxon>Candidatus Curtissiibacteriota</taxon>
    </lineage>
</organism>
<dbReference type="EMBL" id="LCAG01000016">
    <property type="protein sequence ID" value="KKR86355.1"/>
    <property type="molecule type" value="Genomic_DNA"/>
</dbReference>
<gene>
    <name evidence="1" type="ORF">UU34_C0016G0015</name>
</gene>
<dbReference type="AlphaFoldDB" id="A0A0G0WPD8"/>
<proteinExistence type="predicted"/>
<accession>A0A0G0WPD8</accession>
<protein>
    <submittedName>
        <fullName evidence="1">Uncharacterized protein</fullName>
    </submittedName>
</protein>